<dbReference type="AlphaFoldDB" id="A0A136A6G6"/>
<accession>A0A136A6G6</accession>
<dbReference type="Gene3D" id="3.90.1140.10">
    <property type="entry name" value="Cyclic phosphodiesterase"/>
    <property type="match status" value="1"/>
</dbReference>
<proteinExistence type="predicted"/>
<dbReference type="STRING" id="1799789.AX660_04655"/>
<dbReference type="InterPro" id="IPR009097">
    <property type="entry name" value="Cyclic_Pdiesterase"/>
</dbReference>
<dbReference type="SUPFAM" id="SSF55144">
    <property type="entry name" value="LigT-like"/>
    <property type="match status" value="1"/>
</dbReference>
<evidence type="ECO:0000313" key="1">
    <source>
        <dbReference type="EMBL" id="KXI30720.1"/>
    </source>
</evidence>
<sequence>MISVYQDMWQRAWPLISDNQISLDPFLSGKTDTRRGITLLARIKSPVSESIYAFLQQMQQREPEQYYYPLSDLHVTVMSVLSCQPDYQLSAADQAKYVDLIQNIVRKTPAFNIEFKGITLADSGVMVCGYVTDDSLVALRAELRTQVGASNLLHSMDKRYTLITAHSTVARFRSSLQQPGALGAFLQANRNTYFGKLPVTELELVVNDWYQSKANTQLLANINLLKR</sequence>
<reference evidence="2" key="1">
    <citation type="submission" date="2016-02" db="EMBL/GenBank/DDBJ databases">
        <authorList>
            <person name="Schultz-Johansen M."/>
            <person name="Glaring M.A."/>
            <person name="Bech P.K."/>
            <person name="Stougaard P."/>
        </authorList>
    </citation>
    <scope>NUCLEOTIDE SEQUENCE [LARGE SCALE GENOMIC DNA]</scope>
    <source>
        <strain evidence="2">S66</strain>
    </source>
</reference>
<evidence type="ECO:0000313" key="2">
    <source>
        <dbReference type="Proteomes" id="UP000070299"/>
    </source>
</evidence>
<comment type="caution">
    <text evidence="1">The sequence shown here is derived from an EMBL/GenBank/DDBJ whole genome shotgun (WGS) entry which is preliminary data.</text>
</comment>
<dbReference type="Proteomes" id="UP000070299">
    <property type="component" value="Unassembled WGS sequence"/>
</dbReference>
<dbReference type="EMBL" id="LSNE01000002">
    <property type="protein sequence ID" value="KXI30720.1"/>
    <property type="molecule type" value="Genomic_DNA"/>
</dbReference>
<dbReference type="RefSeq" id="WP_068371573.1">
    <property type="nucleotide sequence ID" value="NZ_LSNE01000002.1"/>
</dbReference>
<dbReference type="Pfam" id="PF13563">
    <property type="entry name" value="2_5_RNA_ligase2"/>
    <property type="match status" value="1"/>
</dbReference>
<organism evidence="1 2">
    <name type="scientific">Paraglaciecola hydrolytica</name>
    <dbReference type="NCBI Taxonomy" id="1799789"/>
    <lineage>
        <taxon>Bacteria</taxon>
        <taxon>Pseudomonadati</taxon>
        <taxon>Pseudomonadota</taxon>
        <taxon>Gammaproteobacteria</taxon>
        <taxon>Alteromonadales</taxon>
        <taxon>Alteromonadaceae</taxon>
        <taxon>Paraglaciecola</taxon>
    </lineage>
</organism>
<keyword evidence="2" id="KW-1185">Reference proteome</keyword>
<dbReference type="OrthoDB" id="2326088at2"/>
<name>A0A136A6G6_9ALTE</name>
<protein>
    <submittedName>
        <fullName evidence="1">Uncharacterized protein</fullName>
    </submittedName>
</protein>
<gene>
    <name evidence="1" type="ORF">AX660_04655</name>
</gene>